<dbReference type="PIRSF" id="PIRSF001359">
    <property type="entry name" value="F_bP_aldolase_II"/>
    <property type="match status" value="1"/>
</dbReference>
<evidence type="ECO:0000313" key="4">
    <source>
        <dbReference type="Proteomes" id="UP000654279"/>
    </source>
</evidence>
<evidence type="ECO:0000313" key="3">
    <source>
        <dbReference type="EMBL" id="MBC8528689.1"/>
    </source>
</evidence>
<feature type="binding site" evidence="2">
    <location>
        <position position="81"/>
    </location>
    <ligand>
        <name>Zn(2+)</name>
        <dbReference type="ChEBI" id="CHEBI:29105"/>
        <label>1</label>
        <note>catalytic</note>
    </ligand>
</feature>
<reference evidence="3" key="1">
    <citation type="submission" date="2020-08" db="EMBL/GenBank/DDBJ databases">
        <title>Genome public.</title>
        <authorList>
            <person name="Liu C."/>
            <person name="Sun Q."/>
        </authorList>
    </citation>
    <scope>NUCLEOTIDE SEQUENCE</scope>
    <source>
        <strain evidence="3">NSJ-44</strain>
    </source>
</reference>
<keyword evidence="2" id="KW-0862">Zinc</keyword>
<protein>
    <submittedName>
        <fullName evidence="3">Ketose-bisphosphate aldolase</fullName>
    </submittedName>
</protein>
<feature type="binding site" evidence="2">
    <location>
        <position position="102"/>
    </location>
    <ligand>
        <name>Zn(2+)</name>
        <dbReference type="ChEBI" id="CHEBI:29105"/>
        <label>2</label>
    </ligand>
</feature>
<feature type="binding site" evidence="2">
    <location>
        <position position="178"/>
    </location>
    <ligand>
        <name>Zn(2+)</name>
        <dbReference type="ChEBI" id="CHEBI:29105"/>
        <label>1</label>
        <note>catalytic</note>
    </ligand>
</feature>
<comment type="caution">
    <text evidence="3">The sequence shown here is derived from an EMBL/GenBank/DDBJ whole genome shotgun (WGS) entry which is preliminary data.</text>
</comment>
<dbReference type="GO" id="GO:0005975">
    <property type="term" value="P:carbohydrate metabolic process"/>
    <property type="evidence" value="ECO:0007669"/>
    <property type="project" value="InterPro"/>
</dbReference>
<organism evidence="3 4">
    <name type="scientific">Luoshenia tenuis</name>
    <dbReference type="NCBI Taxonomy" id="2763654"/>
    <lineage>
        <taxon>Bacteria</taxon>
        <taxon>Bacillati</taxon>
        <taxon>Bacillota</taxon>
        <taxon>Clostridia</taxon>
        <taxon>Christensenellales</taxon>
        <taxon>Christensenellaceae</taxon>
        <taxon>Luoshenia</taxon>
    </lineage>
</organism>
<name>A0A926D0E8_9FIRM</name>
<dbReference type="PROSITE" id="PS00602">
    <property type="entry name" value="ALDOLASE_CLASS_II_1"/>
    <property type="match status" value="1"/>
</dbReference>
<dbReference type="CDD" id="cd00947">
    <property type="entry name" value="TBP_aldolase_IIB"/>
    <property type="match status" value="1"/>
</dbReference>
<dbReference type="PANTHER" id="PTHR30304">
    <property type="entry name" value="D-TAGATOSE-1,6-BISPHOSPHATE ALDOLASE"/>
    <property type="match status" value="1"/>
</dbReference>
<dbReference type="Pfam" id="PF01116">
    <property type="entry name" value="F_bP_aldolase"/>
    <property type="match status" value="1"/>
</dbReference>
<dbReference type="AlphaFoldDB" id="A0A926D0E8"/>
<dbReference type="SUPFAM" id="SSF51569">
    <property type="entry name" value="Aldolase"/>
    <property type="match status" value="1"/>
</dbReference>
<dbReference type="GO" id="GO:0016832">
    <property type="term" value="F:aldehyde-lyase activity"/>
    <property type="evidence" value="ECO:0007669"/>
    <property type="project" value="InterPro"/>
</dbReference>
<dbReference type="InterPro" id="IPR013785">
    <property type="entry name" value="Aldolase_TIM"/>
</dbReference>
<dbReference type="NCBIfam" id="TIGR00167">
    <property type="entry name" value="cbbA"/>
    <property type="match status" value="1"/>
</dbReference>
<feature type="active site" description="Proton donor" evidence="1">
    <location>
        <position position="80"/>
    </location>
</feature>
<feature type="binding site" evidence="2">
    <location>
        <position position="132"/>
    </location>
    <ligand>
        <name>Zn(2+)</name>
        <dbReference type="ChEBI" id="CHEBI:29105"/>
        <label>2</label>
    </ligand>
</feature>
<sequence>MLMTMKDLLQVANTHNFAVPAFNISSYAMLNGIMAVSSEQRAPVIIAIHPDELRHIGTDMLESIVAKAYKADIPVAIHLDHGASFEQVAVAVQSGFTSVMIDGSSLPFEQNIALCQKVVALAHAANVSVEGELGTIGSTDPQAEAGADQIIYTDPDDAARFVAESGVDCLAIAIGTSHGLYPAGMTPKLRLDLLGQIKAKVSIPLVLHGGSNNPDEEIAGAVAGGVNKINISSDIKAAYYRAMREVLKDNGLREPNMIEPPCIEKMNEVARQKIALFQANGKAGLY</sequence>
<keyword evidence="4" id="KW-1185">Reference proteome</keyword>
<dbReference type="EMBL" id="JACRSO010000001">
    <property type="protein sequence ID" value="MBC8528689.1"/>
    <property type="molecule type" value="Genomic_DNA"/>
</dbReference>
<dbReference type="InterPro" id="IPR000771">
    <property type="entry name" value="FBA_II"/>
</dbReference>
<gene>
    <name evidence="3" type="ORF">H8699_04455</name>
</gene>
<comment type="cofactor">
    <cofactor evidence="2">
        <name>Zn(2+)</name>
        <dbReference type="ChEBI" id="CHEBI:29105"/>
    </cofactor>
    <text evidence="2">Binds 2 Zn(2+) ions per subunit. One is catalytic and the other provides a structural contribution.</text>
</comment>
<evidence type="ECO:0000256" key="1">
    <source>
        <dbReference type="PIRSR" id="PIRSR001359-1"/>
    </source>
</evidence>
<dbReference type="RefSeq" id="WP_249284659.1">
    <property type="nucleotide sequence ID" value="NZ_JACRSO010000001.1"/>
</dbReference>
<dbReference type="GO" id="GO:0008270">
    <property type="term" value="F:zinc ion binding"/>
    <property type="evidence" value="ECO:0007669"/>
    <property type="project" value="InterPro"/>
</dbReference>
<accession>A0A926D0E8</accession>
<feature type="binding site" evidence="2">
    <location>
        <position position="208"/>
    </location>
    <ligand>
        <name>Zn(2+)</name>
        <dbReference type="ChEBI" id="CHEBI:29105"/>
        <label>1</label>
        <note>catalytic</note>
    </ligand>
</feature>
<proteinExistence type="predicted"/>
<dbReference type="Proteomes" id="UP000654279">
    <property type="component" value="Unassembled WGS sequence"/>
</dbReference>
<dbReference type="InterPro" id="IPR050246">
    <property type="entry name" value="Class_II_FBP_aldolase"/>
</dbReference>
<evidence type="ECO:0000256" key="2">
    <source>
        <dbReference type="PIRSR" id="PIRSR001359-3"/>
    </source>
</evidence>
<dbReference type="Gene3D" id="3.20.20.70">
    <property type="entry name" value="Aldolase class I"/>
    <property type="match status" value="1"/>
</dbReference>
<keyword evidence="2" id="KW-0479">Metal-binding</keyword>
<dbReference type="PANTHER" id="PTHR30304:SF0">
    <property type="entry name" value="D-TAGATOSE-1,6-BISPHOSPHATE ALDOLASE SUBUNIT GATY-RELATED"/>
    <property type="match status" value="1"/>
</dbReference>